<name>A0AAD6Q480_9ROSI</name>
<organism evidence="2 3">
    <name type="scientific">Populus alba x Populus x berolinensis</name>
    <dbReference type="NCBI Taxonomy" id="444605"/>
    <lineage>
        <taxon>Eukaryota</taxon>
        <taxon>Viridiplantae</taxon>
        <taxon>Streptophyta</taxon>
        <taxon>Embryophyta</taxon>
        <taxon>Tracheophyta</taxon>
        <taxon>Spermatophyta</taxon>
        <taxon>Magnoliopsida</taxon>
        <taxon>eudicotyledons</taxon>
        <taxon>Gunneridae</taxon>
        <taxon>Pentapetalae</taxon>
        <taxon>rosids</taxon>
        <taxon>fabids</taxon>
        <taxon>Malpighiales</taxon>
        <taxon>Salicaceae</taxon>
        <taxon>Saliceae</taxon>
        <taxon>Populus</taxon>
    </lineage>
</organism>
<accession>A0AAD6Q480</accession>
<feature type="compositionally biased region" description="Basic and acidic residues" evidence="1">
    <location>
        <begin position="86"/>
        <end position="95"/>
    </location>
</feature>
<evidence type="ECO:0000256" key="1">
    <source>
        <dbReference type="SAM" id="MobiDB-lite"/>
    </source>
</evidence>
<protein>
    <submittedName>
        <fullName evidence="2">Uncharacterized protein</fullName>
    </submittedName>
</protein>
<evidence type="ECO:0000313" key="2">
    <source>
        <dbReference type="EMBL" id="KAJ6978336.1"/>
    </source>
</evidence>
<reference evidence="2" key="1">
    <citation type="journal article" date="2023" name="Mol. Ecol. Resour.">
        <title>Chromosome-level genome assembly of a triploid poplar Populus alba 'Berolinensis'.</title>
        <authorList>
            <person name="Chen S."/>
            <person name="Yu Y."/>
            <person name="Wang X."/>
            <person name="Wang S."/>
            <person name="Zhang T."/>
            <person name="Zhou Y."/>
            <person name="He R."/>
            <person name="Meng N."/>
            <person name="Wang Y."/>
            <person name="Liu W."/>
            <person name="Liu Z."/>
            <person name="Liu J."/>
            <person name="Guo Q."/>
            <person name="Huang H."/>
            <person name="Sederoff R.R."/>
            <person name="Wang G."/>
            <person name="Qu G."/>
            <person name="Chen S."/>
        </authorList>
    </citation>
    <scope>NUCLEOTIDE SEQUENCE</scope>
    <source>
        <strain evidence="2">SC-2020</strain>
    </source>
</reference>
<dbReference type="AlphaFoldDB" id="A0AAD6Q480"/>
<comment type="caution">
    <text evidence="2">The sequence shown here is derived from an EMBL/GenBank/DDBJ whole genome shotgun (WGS) entry which is preliminary data.</text>
</comment>
<evidence type="ECO:0000313" key="3">
    <source>
        <dbReference type="Proteomes" id="UP001164929"/>
    </source>
</evidence>
<keyword evidence="3" id="KW-1185">Reference proteome</keyword>
<feature type="region of interest" description="Disordered" evidence="1">
    <location>
        <begin position="86"/>
        <end position="115"/>
    </location>
</feature>
<sequence>MFQRSSGESLEDDLLILHGENNSQVVKKFVGEGNNNLVDRMPENNCHFVSHVSSSSNLQENRLVASSVNIDISPDQMFPFTNKEDLHEKNSKDVSETSSQDVEVPSTDGRMVVPNYPQNCKEKITENSKTTEDDFSCSTLPSGGDSVREMKLNVPAGLSELHELKISELTVMSTNSTIIPLDCELLLTGSAAPEISELPVGNGNSGTVMIPLDSELLPPEKTNLEISTEAVTNSHSTTAVIANDNESLASEKYVPEISGEVAVTASV</sequence>
<dbReference type="EMBL" id="JAQIZT010000012">
    <property type="protein sequence ID" value="KAJ6978336.1"/>
    <property type="molecule type" value="Genomic_DNA"/>
</dbReference>
<gene>
    <name evidence="2" type="ORF">NC653_030038</name>
</gene>
<dbReference type="Proteomes" id="UP001164929">
    <property type="component" value="Chromosome 12"/>
</dbReference>
<proteinExistence type="predicted"/>